<dbReference type="Proteomes" id="UP001227230">
    <property type="component" value="Chromosome 4"/>
</dbReference>
<dbReference type="EMBL" id="CP126651">
    <property type="protein sequence ID" value="WJZ85812.1"/>
    <property type="molecule type" value="Genomic_DNA"/>
</dbReference>
<dbReference type="Pfam" id="PF01269">
    <property type="entry name" value="Fibrillarin"/>
    <property type="match status" value="1"/>
</dbReference>
<evidence type="ECO:0000256" key="1">
    <source>
        <dbReference type="SAM" id="MobiDB-lite"/>
    </source>
</evidence>
<feature type="chain" id="PRO_5045112058" evidence="2">
    <location>
        <begin position="22"/>
        <end position="142"/>
    </location>
</feature>
<gene>
    <name evidence="3" type="ORF">VitviT2T_005330</name>
</gene>
<keyword evidence="4" id="KW-1185">Reference proteome</keyword>
<keyword evidence="2" id="KW-0732">Signal</keyword>
<proteinExistence type="predicted"/>
<evidence type="ECO:0000313" key="4">
    <source>
        <dbReference type="Proteomes" id="UP001227230"/>
    </source>
</evidence>
<evidence type="ECO:0000313" key="3">
    <source>
        <dbReference type="EMBL" id="WJZ85812.1"/>
    </source>
</evidence>
<feature type="region of interest" description="Disordered" evidence="1">
    <location>
        <begin position="112"/>
        <end position="142"/>
    </location>
</feature>
<accession>A0ABY9BS84</accession>
<reference evidence="3 4" key="1">
    <citation type="journal article" date="2023" name="Hortic Res">
        <title>The complete reference genome for grapevine (Vitis vinifera L.) genetics and breeding.</title>
        <authorList>
            <person name="Shi X."/>
            <person name="Cao S."/>
            <person name="Wang X."/>
            <person name="Huang S."/>
            <person name="Wang Y."/>
            <person name="Liu Z."/>
            <person name="Liu W."/>
            <person name="Leng X."/>
            <person name="Peng Y."/>
            <person name="Wang N."/>
            <person name="Wang Y."/>
            <person name="Ma Z."/>
            <person name="Xu X."/>
            <person name="Zhang F."/>
            <person name="Xue H."/>
            <person name="Zhong H."/>
            <person name="Wang Y."/>
            <person name="Zhang K."/>
            <person name="Velt A."/>
            <person name="Avia K."/>
            <person name="Holtgrawe D."/>
            <person name="Grimplet J."/>
            <person name="Matus J.T."/>
            <person name="Ware D."/>
            <person name="Wu X."/>
            <person name="Wang H."/>
            <person name="Liu C."/>
            <person name="Fang Y."/>
            <person name="Rustenholz C."/>
            <person name="Cheng Z."/>
            <person name="Xiao H."/>
            <person name="Zhou Y."/>
        </authorList>
    </citation>
    <scope>NUCLEOTIDE SEQUENCE [LARGE SCALE GENOMIC DNA]</scope>
    <source>
        <strain evidence="4">cv. Pinot noir / PN40024</strain>
        <tissue evidence="3">Leaf</tissue>
    </source>
</reference>
<dbReference type="InterPro" id="IPR000692">
    <property type="entry name" value="Fibrillarin"/>
</dbReference>
<dbReference type="InterPro" id="IPR029063">
    <property type="entry name" value="SAM-dependent_MTases_sf"/>
</dbReference>
<name>A0ABY9BS84_VITVI</name>
<protein>
    <submittedName>
        <fullName evidence="3">Uncharacterized protein</fullName>
    </submittedName>
</protein>
<evidence type="ECO:0000256" key="2">
    <source>
        <dbReference type="SAM" id="SignalP"/>
    </source>
</evidence>
<feature type="signal peptide" evidence="2">
    <location>
        <begin position="1"/>
        <end position="21"/>
    </location>
</feature>
<organism evidence="3 4">
    <name type="scientific">Vitis vinifera</name>
    <name type="common">Grape</name>
    <dbReference type="NCBI Taxonomy" id="29760"/>
    <lineage>
        <taxon>Eukaryota</taxon>
        <taxon>Viridiplantae</taxon>
        <taxon>Streptophyta</taxon>
        <taxon>Embryophyta</taxon>
        <taxon>Tracheophyta</taxon>
        <taxon>Spermatophyta</taxon>
        <taxon>Magnoliopsida</taxon>
        <taxon>eudicotyledons</taxon>
        <taxon>Gunneridae</taxon>
        <taxon>Pentapetalae</taxon>
        <taxon>rosids</taxon>
        <taxon>Vitales</taxon>
        <taxon>Vitaceae</taxon>
        <taxon>Viteae</taxon>
        <taxon>Vitis</taxon>
    </lineage>
</organism>
<dbReference type="Gene3D" id="3.40.50.150">
    <property type="entry name" value="Vaccinia Virus protein VP39"/>
    <property type="match status" value="1"/>
</dbReference>
<sequence>MAETGKTQLLIFLVPLLASSSYVVNKDISGRQHEKPSELYTETTIIRFSFGLIRPQSSVSPNARKDSHPNVLYLLDAGGHFVISIKANCTNSTVLAEGLFAKEKKKLQVQMFKSSKQDQDQQDSYSIKGLSYGIPPDNIAYE</sequence>